<dbReference type="Pfam" id="PF01713">
    <property type="entry name" value="Smr"/>
    <property type="match status" value="1"/>
</dbReference>
<protein>
    <recommendedName>
        <fullName evidence="2">Smr domain-containing protein</fullName>
    </recommendedName>
</protein>
<feature type="domain" description="Smr" evidence="2">
    <location>
        <begin position="116"/>
        <end position="199"/>
    </location>
</feature>
<evidence type="ECO:0000313" key="4">
    <source>
        <dbReference type="Proteomes" id="UP000761264"/>
    </source>
</evidence>
<gene>
    <name evidence="3" type="ORF">HBA54_24350</name>
</gene>
<feature type="region of interest" description="Disordered" evidence="1">
    <location>
        <begin position="1"/>
        <end position="101"/>
    </location>
</feature>
<dbReference type="Proteomes" id="UP000761264">
    <property type="component" value="Unassembled WGS sequence"/>
</dbReference>
<sequence>MSGKRKGPPRDRSAVDVSAEDKHLWDHVTRQAKPLTGRDRLRSKVDDLREQERRHPVIPLPKNPAPAPKRAAPRPVAKPAPSRRDAPPLAHGTRDGLDRRKAERLKRGKLPIEASLDLHGLRQAEAHRRLGHFLADCQDAGKRCVLVVTGKGLHKEEGGVLRAAVPRWLNEPGNRERVLSFDYTQPKHGGTGALYVLLRRRR</sequence>
<dbReference type="EMBL" id="JAAQPH010000025">
    <property type="protein sequence ID" value="NIA71730.1"/>
    <property type="molecule type" value="Genomic_DNA"/>
</dbReference>
<keyword evidence="4" id="KW-1185">Reference proteome</keyword>
<dbReference type="InterPro" id="IPR036063">
    <property type="entry name" value="Smr_dom_sf"/>
</dbReference>
<evidence type="ECO:0000256" key="1">
    <source>
        <dbReference type="SAM" id="MobiDB-lite"/>
    </source>
</evidence>
<dbReference type="PROSITE" id="PS50828">
    <property type="entry name" value="SMR"/>
    <property type="match status" value="1"/>
</dbReference>
<feature type="compositionally biased region" description="Pro residues" evidence="1">
    <location>
        <begin position="58"/>
        <end position="67"/>
    </location>
</feature>
<dbReference type="RefSeq" id="WP_167229775.1">
    <property type="nucleotide sequence ID" value="NZ_JAAQPH010000025.1"/>
</dbReference>
<proteinExistence type="predicted"/>
<feature type="compositionally biased region" description="Basic and acidic residues" evidence="1">
    <location>
        <begin position="82"/>
        <end position="101"/>
    </location>
</feature>
<evidence type="ECO:0000259" key="2">
    <source>
        <dbReference type="PROSITE" id="PS50828"/>
    </source>
</evidence>
<dbReference type="PANTHER" id="PTHR35562:SF2">
    <property type="entry name" value="DNA ENDONUCLEASE SMRA-RELATED"/>
    <property type="match status" value="1"/>
</dbReference>
<dbReference type="InterPro" id="IPR002625">
    <property type="entry name" value="Smr_dom"/>
</dbReference>
<feature type="compositionally biased region" description="Low complexity" evidence="1">
    <location>
        <begin position="68"/>
        <end position="80"/>
    </location>
</feature>
<evidence type="ECO:0000313" key="3">
    <source>
        <dbReference type="EMBL" id="NIA71730.1"/>
    </source>
</evidence>
<dbReference type="SMART" id="SM00463">
    <property type="entry name" value="SMR"/>
    <property type="match status" value="1"/>
</dbReference>
<comment type="caution">
    <text evidence="3">The sequence shown here is derived from an EMBL/GenBank/DDBJ whole genome shotgun (WGS) entry which is preliminary data.</text>
</comment>
<dbReference type="Gene3D" id="3.30.1370.110">
    <property type="match status" value="1"/>
</dbReference>
<name>A0A967KG11_9PROT</name>
<feature type="compositionally biased region" description="Basic and acidic residues" evidence="1">
    <location>
        <begin position="36"/>
        <end position="55"/>
    </location>
</feature>
<dbReference type="SUPFAM" id="SSF160443">
    <property type="entry name" value="SMR domain-like"/>
    <property type="match status" value="1"/>
</dbReference>
<dbReference type="AlphaFoldDB" id="A0A967KG11"/>
<feature type="compositionally biased region" description="Basic and acidic residues" evidence="1">
    <location>
        <begin position="8"/>
        <end position="29"/>
    </location>
</feature>
<accession>A0A967KG11</accession>
<organism evidence="3 4">
    <name type="scientific">Pelagibius litoralis</name>
    <dbReference type="NCBI Taxonomy" id="374515"/>
    <lineage>
        <taxon>Bacteria</taxon>
        <taxon>Pseudomonadati</taxon>
        <taxon>Pseudomonadota</taxon>
        <taxon>Alphaproteobacteria</taxon>
        <taxon>Rhodospirillales</taxon>
        <taxon>Rhodovibrionaceae</taxon>
        <taxon>Pelagibius</taxon>
    </lineage>
</organism>
<reference evidence="3" key="1">
    <citation type="submission" date="2020-03" db="EMBL/GenBank/DDBJ databases">
        <title>Genome of Pelagibius litoralis DSM 21314T.</title>
        <authorList>
            <person name="Wang G."/>
        </authorList>
    </citation>
    <scope>NUCLEOTIDE SEQUENCE</scope>
    <source>
        <strain evidence="3">DSM 21314</strain>
    </source>
</reference>
<dbReference type="PANTHER" id="PTHR35562">
    <property type="entry name" value="DNA ENDONUCLEASE SMRA-RELATED"/>
    <property type="match status" value="1"/>
</dbReference>